<evidence type="ECO:0000313" key="4">
    <source>
        <dbReference type="EMBL" id="MBB3046264.1"/>
    </source>
</evidence>
<keyword evidence="1 2" id="KW-0238">DNA-binding</keyword>
<evidence type="ECO:0000256" key="1">
    <source>
        <dbReference type="ARBA" id="ARBA00023125"/>
    </source>
</evidence>
<dbReference type="InterPro" id="IPR009057">
    <property type="entry name" value="Homeodomain-like_sf"/>
</dbReference>
<comment type="caution">
    <text evidence="2">Lacks conserved residue(s) required for the propagation of feature annotation.</text>
</comment>
<dbReference type="InterPro" id="IPR050109">
    <property type="entry name" value="HTH-type_TetR-like_transc_reg"/>
</dbReference>
<proteinExistence type="predicted"/>
<dbReference type="Gene3D" id="1.10.357.10">
    <property type="entry name" value="Tetracycline Repressor, domain 2"/>
    <property type="match status" value="1"/>
</dbReference>
<feature type="domain" description="HTH tetR-type" evidence="3">
    <location>
        <begin position="1"/>
        <end position="37"/>
    </location>
</feature>
<evidence type="ECO:0000259" key="3">
    <source>
        <dbReference type="PROSITE" id="PS50977"/>
    </source>
</evidence>
<reference evidence="4 5" key="1">
    <citation type="submission" date="2020-08" db="EMBL/GenBank/DDBJ databases">
        <title>Genomic Encyclopedia of Type Strains, Phase III (KMG-III): the genomes of soil and plant-associated and newly described type strains.</title>
        <authorList>
            <person name="Whitman W."/>
        </authorList>
    </citation>
    <scope>NUCLEOTIDE SEQUENCE [LARGE SCALE GENOMIC DNA]</scope>
    <source>
        <strain evidence="4 5">CECT 8654</strain>
    </source>
</reference>
<dbReference type="Pfam" id="PF14246">
    <property type="entry name" value="TetR_C_7"/>
    <property type="match status" value="1"/>
</dbReference>
<dbReference type="GO" id="GO:0000976">
    <property type="term" value="F:transcription cis-regulatory region binding"/>
    <property type="evidence" value="ECO:0007669"/>
    <property type="project" value="TreeGrafter"/>
</dbReference>
<dbReference type="AlphaFoldDB" id="A0A7W4Z479"/>
<dbReference type="Pfam" id="PF00440">
    <property type="entry name" value="TetR_N"/>
    <property type="match status" value="1"/>
</dbReference>
<accession>A0A7W4Z479</accession>
<evidence type="ECO:0000256" key="2">
    <source>
        <dbReference type="PROSITE-ProRule" id="PRU00335"/>
    </source>
</evidence>
<name>A0A7W4Z479_9GAMM</name>
<keyword evidence="5" id="KW-1185">Reference proteome</keyword>
<dbReference type="InterPro" id="IPR039536">
    <property type="entry name" value="TetR_C_Proteobacteria"/>
</dbReference>
<protein>
    <submittedName>
        <fullName evidence="4">AcrR family transcriptional regulator</fullName>
    </submittedName>
</protein>
<sequence>MAQIAREAGVSKQTVYSHYGSKETLLSAAIEKKCADYEVSIRPEDYDRSVREFLREFIFHFNALVISDAGTGMHRLCIADSKAASLFWEAGPVPIHLRLVDYLNAQTARGTLKIDNPDFAADQLLQMTKSSVHMRGVLGLPSEDERATLTEYLESCLEVFMRAYGQDA</sequence>
<dbReference type="Proteomes" id="UP000537130">
    <property type="component" value="Unassembled WGS sequence"/>
</dbReference>
<dbReference type="GO" id="GO:0003700">
    <property type="term" value="F:DNA-binding transcription factor activity"/>
    <property type="evidence" value="ECO:0007669"/>
    <property type="project" value="TreeGrafter"/>
</dbReference>
<evidence type="ECO:0000313" key="5">
    <source>
        <dbReference type="Proteomes" id="UP000537130"/>
    </source>
</evidence>
<dbReference type="Gene3D" id="1.10.10.60">
    <property type="entry name" value="Homeodomain-like"/>
    <property type="match status" value="1"/>
</dbReference>
<organism evidence="4 5">
    <name type="scientific">Litorivivens lipolytica</name>
    <dbReference type="NCBI Taxonomy" id="1524264"/>
    <lineage>
        <taxon>Bacteria</taxon>
        <taxon>Pseudomonadati</taxon>
        <taxon>Pseudomonadota</taxon>
        <taxon>Gammaproteobacteria</taxon>
        <taxon>Litorivivens</taxon>
    </lineage>
</organism>
<dbReference type="InterPro" id="IPR001647">
    <property type="entry name" value="HTH_TetR"/>
</dbReference>
<dbReference type="EMBL" id="JACHWY010000001">
    <property type="protein sequence ID" value="MBB3046264.1"/>
    <property type="molecule type" value="Genomic_DNA"/>
</dbReference>
<comment type="caution">
    <text evidence="4">The sequence shown here is derived from an EMBL/GenBank/DDBJ whole genome shotgun (WGS) entry which is preliminary data.</text>
</comment>
<dbReference type="PROSITE" id="PS50977">
    <property type="entry name" value="HTH_TETR_2"/>
    <property type="match status" value="1"/>
</dbReference>
<dbReference type="SUPFAM" id="SSF46689">
    <property type="entry name" value="Homeodomain-like"/>
    <property type="match status" value="1"/>
</dbReference>
<dbReference type="PANTHER" id="PTHR30055:SF146">
    <property type="entry name" value="HTH-TYPE TRANSCRIPTIONAL DUAL REGULATOR CECR"/>
    <property type="match status" value="1"/>
</dbReference>
<gene>
    <name evidence="4" type="ORF">FHR99_000500</name>
</gene>
<dbReference type="PANTHER" id="PTHR30055">
    <property type="entry name" value="HTH-TYPE TRANSCRIPTIONAL REGULATOR RUTR"/>
    <property type="match status" value="1"/>
</dbReference>